<name>A0A8X8Y4J0_SALSN</name>
<dbReference type="Pfam" id="PF23726">
    <property type="entry name" value="Beta-prop_RSE1_2nd"/>
    <property type="match status" value="1"/>
</dbReference>
<evidence type="ECO:0000313" key="3">
    <source>
        <dbReference type="EMBL" id="KAG6425723.1"/>
    </source>
</evidence>
<reference evidence="3" key="1">
    <citation type="submission" date="2018-01" db="EMBL/GenBank/DDBJ databases">
        <authorList>
            <person name="Mao J.F."/>
        </authorList>
    </citation>
    <scope>NUCLEOTIDE SEQUENCE</scope>
    <source>
        <strain evidence="3">Huo1</strain>
        <tissue evidence="3">Leaf</tissue>
    </source>
</reference>
<reference evidence="3" key="2">
    <citation type="submission" date="2020-08" db="EMBL/GenBank/DDBJ databases">
        <title>Plant Genome Project.</title>
        <authorList>
            <person name="Zhang R.-G."/>
        </authorList>
    </citation>
    <scope>NUCLEOTIDE SEQUENCE</scope>
    <source>
        <strain evidence="3">Huo1</strain>
        <tissue evidence="3">Leaf</tissue>
    </source>
</reference>
<organism evidence="3">
    <name type="scientific">Salvia splendens</name>
    <name type="common">Scarlet sage</name>
    <dbReference type="NCBI Taxonomy" id="180675"/>
    <lineage>
        <taxon>Eukaryota</taxon>
        <taxon>Viridiplantae</taxon>
        <taxon>Streptophyta</taxon>
        <taxon>Embryophyta</taxon>
        <taxon>Tracheophyta</taxon>
        <taxon>Spermatophyta</taxon>
        <taxon>Magnoliopsida</taxon>
        <taxon>eudicotyledons</taxon>
        <taxon>Gunneridae</taxon>
        <taxon>Pentapetalae</taxon>
        <taxon>asterids</taxon>
        <taxon>lamiids</taxon>
        <taxon>Lamiales</taxon>
        <taxon>Lamiaceae</taxon>
        <taxon>Nepetoideae</taxon>
        <taxon>Mentheae</taxon>
        <taxon>Salviinae</taxon>
        <taxon>Salvia</taxon>
        <taxon>Salvia subgen. Calosphace</taxon>
        <taxon>core Calosphace</taxon>
    </lineage>
</organism>
<dbReference type="Proteomes" id="UP000298416">
    <property type="component" value="Unassembled WGS sequence"/>
</dbReference>
<keyword evidence="1" id="KW-1133">Transmembrane helix</keyword>
<feature type="transmembrane region" description="Helical" evidence="1">
    <location>
        <begin position="12"/>
        <end position="33"/>
    </location>
</feature>
<evidence type="ECO:0000256" key="1">
    <source>
        <dbReference type="SAM" id="Phobius"/>
    </source>
</evidence>
<evidence type="ECO:0000313" key="4">
    <source>
        <dbReference type="Proteomes" id="UP000298416"/>
    </source>
</evidence>
<keyword evidence="4" id="KW-1185">Reference proteome</keyword>
<sequence>MLQSTFELIGLAASNSHVIFCLFNLIIAVVVISSSKSNEQTRKFIVDETKTKMVKVIQVFSRGARILDGAFMTQDLNLKSSNTETNAASDGATVSSVSIADPYVLLRMIDGSIQLLVGGMSGQSL</sequence>
<accession>A0A8X8Y4J0</accession>
<comment type="caution">
    <text evidence="3">The sequence shown here is derived from an EMBL/GenBank/DDBJ whole genome shotgun (WGS) entry which is preliminary data.</text>
</comment>
<keyword evidence="1" id="KW-0472">Membrane</keyword>
<gene>
    <name evidence="3" type="ORF">SASPL_116169</name>
</gene>
<dbReference type="PANTHER" id="PTHR36595:SF1">
    <property type="entry name" value="TRANSMEMBRANE PROTEIN"/>
    <property type="match status" value="1"/>
</dbReference>
<keyword evidence="1" id="KW-0812">Transmembrane</keyword>
<evidence type="ECO:0000259" key="2">
    <source>
        <dbReference type="Pfam" id="PF23726"/>
    </source>
</evidence>
<proteinExistence type="predicted"/>
<protein>
    <recommendedName>
        <fullName evidence="2">RSE1/DDB1/CPSF1 second beta-propeller domain-containing protein</fullName>
    </recommendedName>
</protein>
<dbReference type="PANTHER" id="PTHR36595">
    <property type="entry name" value="TRANSMEMBRANE PROTEIN"/>
    <property type="match status" value="1"/>
</dbReference>
<dbReference type="AlphaFoldDB" id="A0A8X8Y4J0"/>
<feature type="domain" description="RSE1/DDB1/CPSF1 second beta-propeller" evidence="2">
    <location>
        <begin position="55"/>
        <end position="116"/>
    </location>
</feature>
<dbReference type="InterPro" id="IPR058543">
    <property type="entry name" value="Beta-prop_RSE1/DDB1/CPSF1_2nd"/>
</dbReference>
<dbReference type="EMBL" id="PNBA02000005">
    <property type="protein sequence ID" value="KAG6425723.1"/>
    <property type="molecule type" value="Genomic_DNA"/>
</dbReference>